<evidence type="ECO:0000256" key="7">
    <source>
        <dbReference type="ARBA" id="ARBA00022692"/>
    </source>
</evidence>
<feature type="transmembrane region" description="Helical" evidence="13">
    <location>
        <begin position="471"/>
        <end position="493"/>
    </location>
</feature>
<feature type="transmembrane region" description="Helical" evidence="13">
    <location>
        <begin position="191"/>
        <end position="211"/>
    </location>
</feature>
<keyword evidence="10 13" id="KW-0472">Membrane</keyword>
<evidence type="ECO:0000256" key="12">
    <source>
        <dbReference type="SAM" id="MobiDB-lite"/>
    </source>
</evidence>
<comment type="similarity">
    <text evidence="3">Belongs to the ALG6/ALG8 glucosyltransferase family.</text>
</comment>
<feature type="transmembrane region" description="Helical" evidence="13">
    <location>
        <begin position="288"/>
        <end position="320"/>
    </location>
</feature>
<dbReference type="Pfam" id="PF03155">
    <property type="entry name" value="Alg6_Alg8"/>
    <property type="match status" value="2"/>
</dbReference>
<dbReference type="GO" id="GO:0042281">
    <property type="term" value="F:dolichyl pyrophosphate Man9GlcNAc2 alpha-1,3-glucosyltransferase activity"/>
    <property type="evidence" value="ECO:0007669"/>
    <property type="project" value="UniProtKB-EC"/>
</dbReference>
<comment type="caution">
    <text evidence="15">The sequence shown here is derived from an EMBL/GenBank/DDBJ whole genome shotgun (WGS) entry which is preliminary data.</text>
</comment>
<reference evidence="15 16" key="1">
    <citation type="submission" date="2017-03" db="EMBL/GenBank/DDBJ databases">
        <title>Genomes of endolithic fungi from Antarctica.</title>
        <authorList>
            <person name="Coleine C."/>
            <person name="Masonjones S."/>
            <person name="Stajich J.E."/>
        </authorList>
    </citation>
    <scope>NUCLEOTIDE SEQUENCE [LARGE SCALE GENOMIC DNA]</scope>
    <source>
        <strain evidence="15 16">CCFEE 6314</strain>
    </source>
</reference>
<dbReference type="PANTHER" id="PTHR12413">
    <property type="entry name" value="DOLICHYL GLYCOSYLTRANSFERASE"/>
    <property type="match status" value="1"/>
</dbReference>
<evidence type="ECO:0000256" key="9">
    <source>
        <dbReference type="ARBA" id="ARBA00022989"/>
    </source>
</evidence>
<feature type="transmembrane region" description="Helical" evidence="13">
    <location>
        <begin position="441"/>
        <end position="459"/>
    </location>
</feature>
<protein>
    <recommendedName>
        <fullName evidence="4">dolichyl-P-Glc:Man9GlcNAc2-PP-dolichol alpha-1,3-glucosyltransferase</fullName>
        <ecNumber evidence="4">2.4.1.267</ecNumber>
    </recommendedName>
    <alternativeName>
        <fullName evidence="11">Dol-P-Glc:Man(9)GlcNAc(2)-PP-Dol alpha-1,3-glucosyltransferase</fullName>
    </alternativeName>
</protein>
<evidence type="ECO:0000313" key="15">
    <source>
        <dbReference type="EMBL" id="RVX72777.1"/>
    </source>
</evidence>
<evidence type="ECO:0000313" key="16">
    <source>
        <dbReference type="Proteomes" id="UP000288859"/>
    </source>
</evidence>
<evidence type="ECO:0000256" key="2">
    <source>
        <dbReference type="ARBA" id="ARBA00004922"/>
    </source>
</evidence>
<dbReference type="VEuPathDB" id="FungiDB:PV10_03316"/>
<proteinExistence type="inferred from homology"/>
<feature type="transmembrane region" description="Helical" evidence="13">
    <location>
        <begin position="1055"/>
        <end position="1077"/>
    </location>
</feature>
<comment type="subcellular location">
    <subcellularLocation>
        <location evidence="1">Endoplasmic reticulum membrane</location>
        <topology evidence="1">Multi-pass membrane protein</topology>
    </subcellularLocation>
</comment>
<feature type="region of interest" description="Disordered" evidence="12">
    <location>
        <begin position="1"/>
        <end position="24"/>
    </location>
</feature>
<evidence type="ECO:0000256" key="4">
    <source>
        <dbReference type="ARBA" id="ARBA00011937"/>
    </source>
</evidence>
<feature type="transmembrane region" description="Helical" evidence="13">
    <location>
        <begin position="743"/>
        <end position="768"/>
    </location>
</feature>
<evidence type="ECO:0000256" key="13">
    <source>
        <dbReference type="SAM" id="Phobius"/>
    </source>
</evidence>
<evidence type="ECO:0000256" key="1">
    <source>
        <dbReference type="ARBA" id="ARBA00004477"/>
    </source>
</evidence>
<feature type="transmembrane region" description="Helical" evidence="13">
    <location>
        <begin position="780"/>
        <end position="804"/>
    </location>
</feature>
<evidence type="ECO:0000256" key="6">
    <source>
        <dbReference type="ARBA" id="ARBA00022679"/>
    </source>
</evidence>
<dbReference type="EC" id="2.4.1.267" evidence="4"/>
<evidence type="ECO:0000256" key="10">
    <source>
        <dbReference type="ARBA" id="ARBA00023136"/>
    </source>
</evidence>
<dbReference type="GO" id="GO:0005789">
    <property type="term" value="C:endoplasmic reticulum membrane"/>
    <property type="evidence" value="ECO:0007669"/>
    <property type="project" value="UniProtKB-SubCell"/>
</dbReference>
<dbReference type="Pfam" id="PF01757">
    <property type="entry name" value="Acyl_transf_3"/>
    <property type="match status" value="1"/>
</dbReference>
<feature type="transmembrane region" description="Helical" evidence="13">
    <location>
        <begin position="979"/>
        <end position="1004"/>
    </location>
</feature>
<dbReference type="InterPro" id="IPR002656">
    <property type="entry name" value="Acyl_transf_3_dom"/>
</dbReference>
<feature type="transmembrane region" description="Helical" evidence="13">
    <location>
        <begin position="659"/>
        <end position="680"/>
    </location>
</feature>
<feature type="transmembrane region" description="Helical" evidence="13">
    <location>
        <begin position="557"/>
        <end position="579"/>
    </location>
</feature>
<evidence type="ECO:0000256" key="5">
    <source>
        <dbReference type="ARBA" id="ARBA00022676"/>
    </source>
</evidence>
<dbReference type="Proteomes" id="UP000288859">
    <property type="component" value="Unassembled WGS sequence"/>
</dbReference>
<feature type="transmembrane region" description="Helical" evidence="13">
    <location>
        <begin position="1030"/>
        <end position="1049"/>
    </location>
</feature>
<feature type="transmembrane region" description="Helical" evidence="13">
    <location>
        <begin position="718"/>
        <end position="737"/>
    </location>
</feature>
<feature type="transmembrane region" description="Helical" evidence="13">
    <location>
        <begin position="954"/>
        <end position="973"/>
    </location>
</feature>
<keyword evidence="5" id="KW-0328">Glycosyltransferase</keyword>
<keyword evidence="8" id="KW-0256">Endoplasmic reticulum</keyword>
<comment type="pathway">
    <text evidence="2">Protein modification; protein glycosylation.</text>
</comment>
<feature type="transmembrane region" description="Helical" evidence="13">
    <location>
        <begin position="138"/>
        <end position="161"/>
    </location>
</feature>
<sequence>MAESEPFLQTKAEDDDQGQDYGIPLHDTRIDDSALASIDAAVFRHDTRRASLTTWRGISERVRSKVRWLPSTGPPTATNIRQTLIQALPRYFRPRSLRNTSPPGPTAYLDALRGYAAWNVFLAHGYKDYHFWYKHQPILSALMAGEAMVALFFVISGYVLSYRLLVYTHNRSGDKLLSGLASSTFRRGMRLYGSTTVALFAAMIMVRLQLYDGGGKFPLHIDSLWSQLVDWTLTLFFFLNPFATEIHGYYTAEGLQNKYLGPMWTIPVELRGSMIIFIYIAATCRLRVYARVALTCVFIVTCYVWGALYVADFFMGLLLAELALLRHPERLQTAPALPEHTTVQVRPRQSIASKCIWTAVFVVGLFLLGEPDAKTNALGIFGDWPWAILRSWIPSYLHWADKLYWYLGIGSFLLILGLEMYPTLQAPLRCGWSQYVGDLSFGIYALHVPLLVAIIGHWYEVDVRLAYGWDKGWGILPGAIIMHLAVFACADYFHRVDRRVVALGSHRPRKKRKSAPTLLRSATITDIVKIDPQDNAVSPEFPLVAFLWPARGTTSQWILIPLILMIVGLFRWSVSLWGYSGKGNPPMHGDFEAQRHWMEITTGLPVSQWYFYDLQYWGLDYPPLTAYHSWLCGKVGSIFSNTWFALGTSRGLEDYHLTVFMRATVIFSEFLTYVPALVIFLRRYSRAEATGVTSSSIALVAIMMQPAIILIDHGHFQYNTVMLGFVVATLSSVYASRPLWGCIFFVAALGFKQMALYYSPIVFAYLLGSCITPKIRIGRLIAIAIVTLVSLVVAFAPLVLGALYDNLQQVKLPIQPTPPLLAQIGIQVDPTSPLGIVLVQVFQVIHRMFPFARGLFEDKVANFWCLTNTFYKLQKLQGIIELPRLATFATLMSILGPMLVIGAVPKKSLLPYALATSAWGFFLFSFQVHEKSVLLPLLPMTLLLGSKKGLSKEYRAWIGWANLVGVWTMYPLLKRDELQVPYVVVSLLWAYLMGLPPTSASAYYDPDRENVTGRALSPDELRTPTKILHFQMYIVMAFWHLLAAFAVPPEDKPDLWVVINACIGACAFGICYLWCFWKLVSESGLIDFYFVHQDVVETDRQQRERSSTPRVKIS</sequence>
<feature type="transmembrane region" description="Helical" evidence="13">
    <location>
        <begin position="403"/>
        <end position="421"/>
    </location>
</feature>
<dbReference type="InterPro" id="IPR004856">
    <property type="entry name" value="Glyco_trans_ALG6/ALG8"/>
</dbReference>
<gene>
    <name evidence="15" type="ORF">B0A52_04176</name>
</gene>
<evidence type="ECO:0000256" key="3">
    <source>
        <dbReference type="ARBA" id="ARBA00008715"/>
    </source>
</evidence>
<dbReference type="EMBL" id="NAJM01000011">
    <property type="protein sequence ID" value="RVX72777.1"/>
    <property type="molecule type" value="Genomic_DNA"/>
</dbReference>
<dbReference type="UniPathway" id="UPA00378"/>
<name>A0A438NAH8_EXOME</name>
<dbReference type="AlphaFoldDB" id="A0A438NAH8"/>
<keyword evidence="6" id="KW-0808">Transferase</keyword>
<evidence type="ECO:0000256" key="11">
    <source>
        <dbReference type="ARBA" id="ARBA00032921"/>
    </source>
</evidence>
<dbReference type="VEuPathDB" id="FungiDB:PV10_03315"/>
<evidence type="ECO:0000259" key="14">
    <source>
        <dbReference type="Pfam" id="PF01757"/>
    </source>
</evidence>
<feature type="domain" description="Acyltransferase 3" evidence="14">
    <location>
        <begin position="107"/>
        <end position="486"/>
    </location>
</feature>
<feature type="transmembrane region" description="Helical" evidence="13">
    <location>
        <begin position="264"/>
        <end position="282"/>
    </location>
</feature>
<dbReference type="PANTHER" id="PTHR12413:SF1">
    <property type="entry name" value="DOLICHYL PYROPHOSPHATE MAN9GLCNAC2 ALPHA-1,3-GLUCOSYLTRANSFERASE"/>
    <property type="match status" value="1"/>
</dbReference>
<dbReference type="OrthoDB" id="5589195at2759"/>
<feature type="transmembrane region" description="Helical" evidence="13">
    <location>
        <begin position="692"/>
        <end position="711"/>
    </location>
</feature>
<dbReference type="GO" id="GO:0016747">
    <property type="term" value="F:acyltransferase activity, transferring groups other than amino-acyl groups"/>
    <property type="evidence" value="ECO:0007669"/>
    <property type="project" value="InterPro"/>
</dbReference>
<keyword evidence="9 13" id="KW-1133">Transmembrane helix</keyword>
<feature type="transmembrane region" description="Helical" evidence="13">
    <location>
        <begin position="885"/>
        <end position="904"/>
    </location>
</feature>
<evidence type="ECO:0000256" key="8">
    <source>
        <dbReference type="ARBA" id="ARBA00022824"/>
    </source>
</evidence>
<accession>A0A438NAH8</accession>
<organism evidence="15 16">
    <name type="scientific">Exophiala mesophila</name>
    <name type="common">Black yeast-like fungus</name>
    <dbReference type="NCBI Taxonomy" id="212818"/>
    <lineage>
        <taxon>Eukaryota</taxon>
        <taxon>Fungi</taxon>
        <taxon>Dikarya</taxon>
        <taxon>Ascomycota</taxon>
        <taxon>Pezizomycotina</taxon>
        <taxon>Eurotiomycetes</taxon>
        <taxon>Chaetothyriomycetidae</taxon>
        <taxon>Chaetothyriales</taxon>
        <taxon>Herpotrichiellaceae</taxon>
        <taxon>Exophiala</taxon>
    </lineage>
</organism>
<keyword evidence="7 13" id="KW-0812">Transmembrane</keyword>